<keyword evidence="3" id="KW-1003">Cell membrane</keyword>
<feature type="transmembrane region" description="Helical" evidence="8">
    <location>
        <begin position="85"/>
        <end position="103"/>
    </location>
</feature>
<dbReference type="Proteomes" id="UP000197781">
    <property type="component" value="Chromosome"/>
</dbReference>
<dbReference type="GO" id="GO:0005886">
    <property type="term" value="C:plasma membrane"/>
    <property type="evidence" value="ECO:0007669"/>
    <property type="project" value="UniProtKB-SubCell"/>
</dbReference>
<protein>
    <submittedName>
        <fullName evidence="9">QacE family quaternary ammonium compound efflux SMR transporter</fullName>
    </submittedName>
</protein>
<dbReference type="InterPro" id="IPR037185">
    <property type="entry name" value="EmrE-like"/>
</dbReference>
<dbReference type="PANTHER" id="PTHR30561:SF0">
    <property type="entry name" value="GUANIDINIUM EXPORTER"/>
    <property type="match status" value="1"/>
</dbReference>
<comment type="similarity">
    <text evidence="7">Belongs to the drug/metabolite transporter (DMT) superfamily. Small multidrug resistance (SMR) (TC 2.A.7.1) family.</text>
</comment>
<dbReference type="PANTHER" id="PTHR30561">
    <property type="entry name" value="SMR FAMILY PROTON-DEPENDENT DRUG EFFLUX TRANSPORTER SUGE"/>
    <property type="match status" value="1"/>
</dbReference>
<dbReference type="KEGG" id="bfm:BP422_29735"/>
<evidence type="ECO:0000256" key="2">
    <source>
        <dbReference type="ARBA" id="ARBA00022448"/>
    </source>
</evidence>
<feature type="transmembrane region" description="Helical" evidence="8">
    <location>
        <begin position="57"/>
        <end position="79"/>
    </location>
</feature>
<dbReference type="RefSeq" id="WP_088910778.1">
    <property type="nucleotide sequence ID" value="NZ_CP018145.1"/>
</dbReference>
<name>A0A220MQD0_9BACL</name>
<accession>A0A220MQD0</accession>
<dbReference type="InterPro" id="IPR045324">
    <property type="entry name" value="Small_multidrug_res"/>
</dbReference>
<keyword evidence="6 8" id="KW-0472">Membrane</keyword>
<dbReference type="SUPFAM" id="SSF103481">
    <property type="entry name" value="Multidrug resistance efflux transporter EmrE"/>
    <property type="match status" value="1"/>
</dbReference>
<keyword evidence="4 7" id="KW-0812">Transmembrane</keyword>
<dbReference type="Gene3D" id="1.10.3730.20">
    <property type="match status" value="1"/>
</dbReference>
<reference evidence="9 10" key="1">
    <citation type="submission" date="2016-11" db="EMBL/GenBank/DDBJ databases">
        <authorList>
            <person name="Jaros S."/>
            <person name="Januszkiewicz K."/>
            <person name="Wedrychowicz H."/>
        </authorList>
    </citation>
    <scope>NUCLEOTIDE SEQUENCE [LARGE SCALE GENOMIC DNA]</scope>
    <source>
        <strain evidence="9 10">NF2</strain>
    </source>
</reference>
<comment type="subcellular location">
    <subcellularLocation>
        <location evidence="1 7">Cell membrane</location>
        <topology evidence="1 7">Multi-pass membrane protein</topology>
    </subcellularLocation>
</comment>
<evidence type="ECO:0000256" key="6">
    <source>
        <dbReference type="ARBA" id="ARBA00023136"/>
    </source>
</evidence>
<gene>
    <name evidence="9" type="ORF">BP422_29735</name>
</gene>
<organism evidence="9 10">
    <name type="scientific">Brevibacillus formosus</name>
    <dbReference type="NCBI Taxonomy" id="54913"/>
    <lineage>
        <taxon>Bacteria</taxon>
        <taxon>Bacillati</taxon>
        <taxon>Bacillota</taxon>
        <taxon>Bacilli</taxon>
        <taxon>Bacillales</taxon>
        <taxon>Paenibacillaceae</taxon>
        <taxon>Brevibacillus</taxon>
    </lineage>
</organism>
<evidence type="ECO:0000313" key="9">
    <source>
        <dbReference type="EMBL" id="ASJ57326.1"/>
    </source>
</evidence>
<evidence type="ECO:0000313" key="10">
    <source>
        <dbReference type="Proteomes" id="UP000197781"/>
    </source>
</evidence>
<evidence type="ECO:0000256" key="7">
    <source>
        <dbReference type="RuleBase" id="RU003942"/>
    </source>
</evidence>
<evidence type="ECO:0000256" key="1">
    <source>
        <dbReference type="ARBA" id="ARBA00004651"/>
    </source>
</evidence>
<dbReference type="AlphaFoldDB" id="A0A220MQD0"/>
<dbReference type="Pfam" id="PF00893">
    <property type="entry name" value="Multi_Drug_Res"/>
    <property type="match status" value="1"/>
</dbReference>
<dbReference type="InterPro" id="IPR000390">
    <property type="entry name" value="Small_drug/metabolite_transptr"/>
</dbReference>
<evidence type="ECO:0000256" key="3">
    <source>
        <dbReference type="ARBA" id="ARBA00022475"/>
    </source>
</evidence>
<evidence type="ECO:0000256" key="4">
    <source>
        <dbReference type="ARBA" id="ARBA00022692"/>
    </source>
</evidence>
<proteinExistence type="inferred from homology"/>
<sequence>MTWLSLIFAGLFEVVGVMGITQVNQKPSFRSFAVLIGGFSLSFFLLSFAMREIPMGTAYAVWTGIGTVGSALVGMLFYGEAKDKLRILCIAVVIIAVAGLKLAA</sequence>
<dbReference type="EMBL" id="CP018145">
    <property type="protein sequence ID" value="ASJ57326.1"/>
    <property type="molecule type" value="Genomic_DNA"/>
</dbReference>
<dbReference type="GO" id="GO:0022857">
    <property type="term" value="F:transmembrane transporter activity"/>
    <property type="evidence" value="ECO:0007669"/>
    <property type="project" value="InterPro"/>
</dbReference>
<keyword evidence="2" id="KW-0813">Transport</keyword>
<evidence type="ECO:0000256" key="5">
    <source>
        <dbReference type="ARBA" id="ARBA00022989"/>
    </source>
</evidence>
<keyword evidence="5 8" id="KW-1133">Transmembrane helix</keyword>
<evidence type="ECO:0000256" key="8">
    <source>
        <dbReference type="SAM" id="Phobius"/>
    </source>
</evidence>
<dbReference type="FunFam" id="1.10.3730.20:FF:000001">
    <property type="entry name" value="Quaternary ammonium compound resistance transporter SugE"/>
    <property type="match status" value="1"/>
</dbReference>
<feature type="transmembrane region" description="Helical" evidence="8">
    <location>
        <begin position="29"/>
        <end position="50"/>
    </location>
</feature>